<reference evidence="7 8" key="1">
    <citation type="journal article" date="2011" name="Science">
        <title>The Selaginella genome identifies genetic changes associated with the evolution of vascular plants.</title>
        <authorList>
            <person name="Banks J.A."/>
            <person name="Nishiyama T."/>
            <person name="Hasebe M."/>
            <person name="Bowman J.L."/>
            <person name="Gribskov M."/>
            <person name="dePamphilis C."/>
            <person name="Albert V.A."/>
            <person name="Aono N."/>
            <person name="Aoyama T."/>
            <person name="Ambrose B.A."/>
            <person name="Ashton N.W."/>
            <person name="Axtell M.J."/>
            <person name="Barker E."/>
            <person name="Barker M.S."/>
            <person name="Bennetzen J.L."/>
            <person name="Bonawitz N.D."/>
            <person name="Chapple C."/>
            <person name="Cheng C."/>
            <person name="Correa L.G."/>
            <person name="Dacre M."/>
            <person name="DeBarry J."/>
            <person name="Dreyer I."/>
            <person name="Elias M."/>
            <person name="Engstrom E.M."/>
            <person name="Estelle M."/>
            <person name="Feng L."/>
            <person name="Finet C."/>
            <person name="Floyd S.K."/>
            <person name="Frommer W.B."/>
            <person name="Fujita T."/>
            <person name="Gramzow L."/>
            <person name="Gutensohn M."/>
            <person name="Harholt J."/>
            <person name="Hattori M."/>
            <person name="Heyl A."/>
            <person name="Hirai T."/>
            <person name="Hiwatashi Y."/>
            <person name="Ishikawa M."/>
            <person name="Iwata M."/>
            <person name="Karol K.G."/>
            <person name="Koehler B."/>
            <person name="Kolukisaoglu U."/>
            <person name="Kubo M."/>
            <person name="Kurata T."/>
            <person name="Lalonde S."/>
            <person name="Li K."/>
            <person name="Li Y."/>
            <person name="Litt A."/>
            <person name="Lyons E."/>
            <person name="Manning G."/>
            <person name="Maruyama T."/>
            <person name="Michael T.P."/>
            <person name="Mikami K."/>
            <person name="Miyazaki S."/>
            <person name="Morinaga S."/>
            <person name="Murata T."/>
            <person name="Mueller-Roeber B."/>
            <person name="Nelson D.R."/>
            <person name="Obara M."/>
            <person name="Oguri Y."/>
            <person name="Olmstead R.G."/>
            <person name="Onodera N."/>
            <person name="Petersen B.L."/>
            <person name="Pils B."/>
            <person name="Prigge M."/>
            <person name="Rensing S.A."/>
            <person name="Riano-Pachon D.M."/>
            <person name="Roberts A.W."/>
            <person name="Sato Y."/>
            <person name="Scheller H.V."/>
            <person name="Schulz B."/>
            <person name="Schulz C."/>
            <person name="Shakirov E.V."/>
            <person name="Shibagaki N."/>
            <person name="Shinohara N."/>
            <person name="Shippen D.E."/>
            <person name="Soerensen I."/>
            <person name="Sotooka R."/>
            <person name="Sugimoto N."/>
            <person name="Sugita M."/>
            <person name="Sumikawa N."/>
            <person name="Tanurdzic M."/>
            <person name="Theissen G."/>
            <person name="Ulvskov P."/>
            <person name="Wakazuki S."/>
            <person name="Weng J.K."/>
            <person name="Willats W.W."/>
            <person name="Wipf D."/>
            <person name="Wolf P.G."/>
            <person name="Yang L."/>
            <person name="Zimmer A.D."/>
            <person name="Zhu Q."/>
            <person name="Mitros T."/>
            <person name="Hellsten U."/>
            <person name="Loque D."/>
            <person name="Otillar R."/>
            <person name="Salamov A."/>
            <person name="Schmutz J."/>
            <person name="Shapiro H."/>
            <person name="Lindquist E."/>
            <person name="Lucas S."/>
            <person name="Rokhsar D."/>
            <person name="Grigoriev I.V."/>
        </authorList>
    </citation>
    <scope>NUCLEOTIDE SEQUENCE [LARGE SCALE GENOMIC DNA]</scope>
</reference>
<gene>
    <name evidence="7" type="ORF">SELMODRAFT_230605</name>
</gene>
<dbReference type="OMA" id="WSWGYHI"/>
<name>D8R106_SELML</name>
<dbReference type="InterPro" id="IPR004776">
    <property type="entry name" value="Mem_transp_PIN-like"/>
</dbReference>
<dbReference type="eggNOG" id="KOG2722">
    <property type="taxonomic scope" value="Eukaryota"/>
</dbReference>
<dbReference type="PANTHER" id="PTHR31419:SF2">
    <property type="entry name" value="PROTEIN PIN-LIKES 2"/>
    <property type="match status" value="1"/>
</dbReference>
<accession>D8R106</accession>
<keyword evidence="8" id="KW-1185">Reference proteome</keyword>
<feature type="transmembrane region" description="Helical" evidence="6">
    <location>
        <begin position="52"/>
        <end position="70"/>
    </location>
</feature>
<evidence type="ECO:0000313" key="7">
    <source>
        <dbReference type="EMBL" id="EFJ33818.1"/>
    </source>
</evidence>
<evidence type="ECO:0000256" key="4">
    <source>
        <dbReference type="ARBA" id="ARBA00023136"/>
    </source>
</evidence>
<dbReference type="EMBL" id="GL377570">
    <property type="protein sequence ID" value="EFJ33818.1"/>
    <property type="molecule type" value="Genomic_DNA"/>
</dbReference>
<keyword evidence="2 6" id="KW-0812">Transmembrane</keyword>
<dbReference type="Proteomes" id="UP000001514">
    <property type="component" value="Unassembled WGS sequence"/>
</dbReference>
<dbReference type="InParanoid" id="D8R106"/>
<dbReference type="Pfam" id="PF03547">
    <property type="entry name" value="Mem_trans"/>
    <property type="match status" value="1"/>
</dbReference>
<dbReference type="HOGENOM" id="CLU_044945_2_0_1"/>
<keyword evidence="5" id="KW-0927">Auxin signaling pathway</keyword>
<evidence type="ECO:0000256" key="1">
    <source>
        <dbReference type="ARBA" id="ARBA00004141"/>
    </source>
</evidence>
<dbReference type="STRING" id="88036.D8R106"/>
<feature type="transmembrane region" description="Helical" evidence="6">
    <location>
        <begin position="82"/>
        <end position="107"/>
    </location>
</feature>
<sequence length="450" mass="49563">MDNLAAVLASGGTQPNILGPVVPLLKILCMCMVGLLLTHPRIGVLGPDSCKLLSKLVFALFLPCLIFTELGKSVTPKNMRDWWFIPVNVLASYLIGCVVGYLVAILCRPPPRLFRFTVAMTGIGNTGNLPLSIVGSVCHGWNPFGKQCKRSGVAYVSFAQWVAVIVLYVFVYHMLEPPRDYYCYIDELGRGEEIIDQESGVQEEEEEEIQVAQMPDFVEAEWPGVKDAGTEETRTPFLDRIFRRASFNERRDPVVEDHERVRCLREPRVVRKMRILAERTPLQHMLQPPTVASLLAILVGSVHYLQSVAFGEGAPLEFFTDALTILGNAMVPCVLLVLGGMFSGGPAKSELGLRTTVGICVARLVVLPAIGIGVVVAANRGGFLPQGDKMFHFVLLLQHAMPSSILMAGLTSVRGYGEKEASSVLFWQHIFSVVSLAGYIGIYFKYISYI</sequence>
<dbReference type="KEGG" id="smo:SELMODRAFT_230605"/>
<dbReference type="GO" id="GO:0016020">
    <property type="term" value="C:membrane"/>
    <property type="evidence" value="ECO:0007669"/>
    <property type="project" value="UniProtKB-SubCell"/>
</dbReference>
<dbReference type="GO" id="GO:0009734">
    <property type="term" value="P:auxin-activated signaling pathway"/>
    <property type="evidence" value="ECO:0007669"/>
    <property type="project" value="UniProtKB-KW"/>
</dbReference>
<dbReference type="InterPro" id="IPR039305">
    <property type="entry name" value="PILS2/6"/>
</dbReference>
<feature type="transmembrane region" description="Helical" evidence="6">
    <location>
        <begin position="152"/>
        <end position="171"/>
    </location>
</feature>
<dbReference type="Gramene" id="EFJ33818">
    <property type="protein sequence ID" value="EFJ33818"/>
    <property type="gene ID" value="SELMODRAFT_230605"/>
</dbReference>
<comment type="subcellular location">
    <subcellularLocation>
        <location evidence="1">Membrane</location>
        <topology evidence="1">Multi-pass membrane protein</topology>
    </subcellularLocation>
</comment>
<keyword evidence="3 6" id="KW-1133">Transmembrane helix</keyword>
<evidence type="ECO:0008006" key="9">
    <source>
        <dbReference type="Google" id="ProtNLM"/>
    </source>
</evidence>
<feature type="transmembrane region" description="Helical" evidence="6">
    <location>
        <begin position="356"/>
        <end position="378"/>
    </location>
</feature>
<organism evidence="8">
    <name type="scientific">Selaginella moellendorffii</name>
    <name type="common">Spikemoss</name>
    <dbReference type="NCBI Taxonomy" id="88036"/>
    <lineage>
        <taxon>Eukaryota</taxon>
        <taxon>Viridiplantae</taxon>
        <taxon>Streptophyta</taxon>
        <taxon>Embryophyta</taxon>
        <taxon>Tracheophyta</taxon>
        <taxon>Lycopodiopsida</taxon>
        <taxon>Selaginellales</taxon>
        <taxon>Selaginellaceae</taxon>
        <taxon>Selaginella</taxon>
    </lineage>
</organism>
<protein>
    <recommendedName>
        <fullName evidence="9">Auxin efflux carrier family protein</fullName>
    </recommendedName>
</protein>
<dbReference type="FunCoup" id="D8R106">
    <property type="interactions" value="596"/>
</dbReference>
<dbReference type="AlphaFoldDB" id="D8R106"/>
<evidence type="ECO:0000256" key="5">
    <source>
        <dbReference type="ARBA" id="ARBA00023294"/>
    </source>
</evidence>
<feature type="transmembrane region" description="Helical" evidence="6">
    <location>
        <begin position="425"/>
        <end position="444"/>
    </location>
</feature>
<feature type="transmembrane region" description="Helical" evidence="6">
    <location>
        <begin position="322"/>
        <end position="344"/>
    </location>
</feature>
<evidence type="ECO:0000313" key="8">
    <source>
        <dbReference type="Proteomes" id="UP000001514"/>
    </source>
</evidence>
<feature type="transmembrane region" description="Helical" evidence="6">
    <location>
        <begin position="390"/>
        <end position="413"/>
    </location>
</feature>
<dbReference type="GO" id="GO:0080162">
    <property type="term" value="P:endoplasmic reticulum to cytosol auxin transport"/>
    <property type="evidence" value="ECO:0007669"/>
    <property type="project" value="InterPro"/>
</dbReference>
<feature type="transmembrane region" description="Helical" evidence="6">
    <location>
        <begin position="20"/>
        <end position="40"/>
    </location>
</feature>
<dbReference type="PANTHER" id="PTHR31419">
    <property type="entry name" value="PROTEIN PIN-LIKES 2"/>
    <property type="match status" value="1"/>
</dbReference>
<evidence type="ECO:0000256" key="2">
    <source>
        <dbReference type="ARBA" id="ARBA00022692"/>
    </source>
</evidence>
<proteinExistence type="predicted"/>
<evidence type="ECO:0000256" key="6">
    <source>
        <dbReference type="SAM" id="Phobius"/>
    </source>
</evidence>
<evidence type="ECO:0000256" key="3">
    <source>
        <dbReference type="ARBA" id="ARBA00022989"/>
    </source>
</evidence>
<dbReference type="OrthoDB" id="191139at2759"/>
<keyword evidence="4 6" id="KW-0472">Membrane</keyword>